<dbReference type="Proteomes" id="UP000274429">
    <property type="component" value="Unassembled WGS sequence"/>
</dbReference>
<protein>
    <submittedName>
        <fullName evidence="4">SCY domain-containing protein</fullName>
    </submittedName>
</protein>
<evidence type="ECO:0000256" key="1">
    <source>
        <dbReference type="SAM" id="SignalP"/>
    </source>
</evidence>
<keyword evidence="1" id="KW-0732">Signal</keyword>
<evidence type="ECO:0000313" key="4">
    <source>
        <dbReference type="WBParaSite" id="TTAC_0001139001-mRNA-1"/>
    </source>
</evidence>
<name>A0A0R3XCW3_HYDTA</name>
<dbReference type="WBParaSite" id="TTAC_0001139001-mRNA-1">
    <property type="protein sequence ID" value="TTAC_0001139001-mRNA-1"/>
    <property type="gene ID" value="TTAC_0001139001"/>
</dbReference>
<accession>A0A0R3XCW3</accession>
<proteinExistence type="predicted"/>
<sequence length="115" mass="13210">MQSASILLCLLLLLVCASHPTLAAVVRFHDADWQPTHWCEDVIDRRDVAQVADGRKRCSPADGVEVIGISVDPHQWRRGWMRREGGSRVRRVKRQLRFSRPIYSPRLPPTPTMRT</sequence>
<gene>
    <name evidence="2" type="ORF">TTAC_LOCUS11373</name>
</gene>
<feature type="signal peptide" evidence="1">
    <location>
        <begin position="1"/>
        <end position="23"/>
    </location>
</feature>
<reference evidence="2 3" key="2">
    <citation type="submission" date="2018-11" db="EMBL/GenBank/DDBJ databases">
        <authorList>
            <consortium name="Pathogen Informatics"/>
        </authorList>
    </citation>
    <scope>NUCLEOTIDE SEQUENCE [LARGE SCALE GENOMIC DNA]</scope>
</reference>
<organism evidence="4">
    <name type="scientific">Hydatigena taeniaeformis</name>
    <name type="common">Feline tapeworm</name>
    <name type="synonym">Taenia taeniaeformis</name>
    <dbReference type="NCBI Taxonomy" id="6205"/>
    <lineage>
        <taxon>Eukaryota</taxon>
        <taxon>Metazoa</taxon>
        <taxon>Spiralia</taxon>
        <taxon>Lophotrochozoa</taxon>
        <taxon>Platyhelminthes</taxon>
        <taxon>Cestoda</taxon>
        <taxon>Eucestoda</taxon>
        <taxon>Cyclophyllidea</taxon>
        <taxon>Taeniidae</taxon>
        <taxon>Hydatigera</taxon>
    </lineage>
</organism>
<dbReference type="AlphaFoldDB" id="A0A0R3XCW3"/>
<dbReference type="EMBL" id="UYWX01023818">
    <property type="protein sequence ID" value="VDM36353.1"/>
    <property type="molecule type" value="Genomic_DNA"/>
</dbReference>
<keyword evidence="3" id="KW-1185">Reference proteome</keyword>
<evidence type="ECO:0000313" key="2">
    <source>
        <dbReference type="EMBL" id="VDM36353.1"/>
    </source>
</evidence>
<evidence type="ECO:0000313" key="3">
    <source>
        <dbReference type="Proteomes" id="UP000274429"/>
    </source>
</evidence>
<reference evidence="4" key="1">
    <citation type="submission" date="2017-02" db="UniProtKB">
        <authorList>
            <consortium name="WormBaseParasite"/>
        </authorList>
    </citation>
    <scope>IDENTIFICATION</scope>
</reference>
<feature type="chain" id="PRO_5043133288" evidence="1">
    <location>
        <begin position="24"/>
        <end position="115"/>
    </location>
</feature>